<evidence type="ECO:0000256" key="9">
    <source>
        <dbReference type="ARBA" id="ARBA00025772"/>
    </source>
</evidence>
<evidence type="ECO:0000256" key="6">
    <source>
        <dbReference type="ARBA" id="ARBA00022692"/>
    </source>
</evidence>
<dbReference type="Pfam" id="PF12019">
    <property type="entry name" value="GspH"/>
    <property type="match status" value="1"/>
</dbReference>
<evidence type="ECO:0000256" key="5">
    <source>
        <dbReference type="ARBA" id="ARBA00022519"/>
    </source>
</evidence>
<protein>
    <recommendedName>
        <fullName evidence="2">Type II secretion system protein H</fullName>
    </recommendedName>
    <alternativeName>
        <fullName evidence="10">General secretion pathway protein H</fullName>
    </alternativeName>
</protein>
<evidence type="ECO:0000259" key="11">
    <source>
        <dbReference type="Pfam" id="PF12019"/>
    </source>
</evidence>
<reference evidence="12 13" key="1">
    <citation type="submission" date="2020-04" db="EMBL/GenBank/DDBJ databases">
        <title>Molecular characterization of pseudomonads from Agaricus bisporus reveal novel blotch 2 pathogens in Western Europe.</title>
        <authorList>
            <person name="Taparia T."/>
            <person name="Krijger M."/>
            <person name="Haynes E."/>
            <person name="Elpinstone J.G."/>
            <person name="Noble R."/>
            <person name="Van Der Wolf J."/>
        </authorList>
    </citation>
    <scope>NUCLEOTIDE SEQUENCE [LARGE SCALE GENOMIC DNA]</scope>
    <source>
        <strain evidence="12 13">H7001</strain>
    </source>
</reference>
<evidence type="ECO:0000256" key="10">
    <source>
        <dbReference type="ARBA" id="ARBA00030775"/>
    </source>
</evidence>
<dbReference type="InterPro" id="IPR045584">
    <property type="entry name" value="Pilin-like"/>
</dbReference>
<feature type="domain" description="General secretion pathway GspH" evidence="11">
    <location>
        <begin position="42"/>
        <end position="156"/>
    </location>
</feature>
<dbReference type="AlphaFoldDB" id="A0A7Y7XDC8"/>
<evidence type="ECO:0000313" key="13">
    <source>
        <dbReference type="Proteomes" id="UP000539985"/>
    </source>
</evidence>
<dbReference type="GO" id="GO:0015627">
    <property type="term" value="C:type II protein secretion system complex"/>
    <property type="evidence" value="ECO:0007669"/>
    <property type="project" value="InterPro"/>
</dbReference>
<sequence length="181" mass="19836">MPQRGLSLIQLLIGLSLIALLAHLALPSFRETIDAHRRQVSADALVTSLRTARTEAILRQRDVVIHALEEDWSRGWRIIIDRSGQGHLDPNNPVLVERRSDGMTPIKGNRWLEQFVRFTALGSINPQNGASMGGTVHICATDRAVSHHQIVLAATGRIRHEKRAVPEALCASAGLQQGANA</sequence>
<comment type="similarity">
    <text evidence="9">Belongs to the GSP H family.</text>
</comment>
<evidence type="ECO:0000256" key="1">
    <source>
        <dbReference type="ARBA" id="ARBA00004377"/>
    </source>
</evidence>
<dbReference type="GO" id="GO:0015628">
    <property type="term" value="P:protein secretion by the type II secretion system"/>
    <property type="evidence" value="ECO:0007669"/>
    <property type="project" value="InterPro"/>
</dbReference>
<dbReference type="EMBL" id="JACAQB010000008">
    <property type="protein sequence ID" value="NWB97808.1"/>
    <property type="molecule type" value="Genomic_DNA"/>
</dbReference>
<evidence type="ECO:0000256" key="7">
    <source>
        <dbReference type="ARBA" id="ARBA00022989"/>
    </source>
</evidence>
<keyword evidence="8" id="KW-0472">Membrane</keyword>
<keyword evidence="4" id="KW-0488">Methylation</keyword>
<name>A0A7Y7XDC8_9PSED</name>
<comment type="subcellular location">
    <subcellularLocation>
        <location evidence="1">Cell inner membrane</location>
        <topology evidence="1">Single-pass membrane protein</topology>
    </subcellularLocation>
</comment>
<evidence type="ECO:0000256" key="4">
    <source>
        <dbReference type="ARBA" id="ARBA00022481"/>
    </source>
</evidence>
<dbReference type="InterPro" id="IPR022346">
    <property type="entry name" value="T2SS_GspH"/>
</dbReference>
<keyword evidence="6" id="KW-0812">Transmembrane</keyword>
<dbReference type="Gene3D" id="3.55.40.10">
    <property type="entry name" value="minor pseudopilin epsh domain"/>
    <property type="match status" value="1"/>
</dbReference>
<evidence type="ECO:0000256" key="8">
    <source>
        <dbReference type="ARBA" id="ARBA00023136"/>
    </source>
</evidence>
<organism evidence="12 13">
    <name type="scientific">Pseudomonas gingeri</name>
    <dbReference type="NCBI Taxonomy" id="117681"/>
    <lineage>
        <taxon>Bacteria</taxon>
        <taxon>Pseudomonadati</taxon>
        <taxon>Pseudomonadota</taxon>
        <taxon>Gammaproteobacteria</taxon>
        <taxon>Pseudomonadales</taxon>
        <taxon>Pseudomonadaceae</taxon>
        <taxon>Pseudomonas</taxon>
    </lineage>
</organism>
<gene>
    <name evidence="12" type="ORF">HX882_18060</name>
</gene>
<keyword evidence="3" id="KW-1003">Cell membrane</keyword>
<dbReference type="Proteomes" id="UP000539985">
    <property type="component" value="Unassembled WGS sequence"/>
</dbReference>
<proteinExistence type="inferred from homology"/>
<comment type="caution">
    <text evidence="12">The sequence shown here is derived from an EMBL/GenBank/DDBJ whole genome shotgun (WGS) entry which is preliminary data.</text>
</comment>
<dbReference type="RefSeq" id="WP_177096037.1">
    <property type="nucleotide sequence ID" value="NZ_JACAOS010000016.1"/>
</dbReference>
<dbReference type="SUPFAM" id="SSF54523">
    <property type="entry name" value="Pili subunits"/>
    <property type="match status" value="1"/>
</dbReference>
<dbReference type="GO" id="GO:0005886">
    <property type="term" value="C:plasma membrane"/>
    <property type="evidence" value="ECO:0007669"/>
    <property type="project" value="UniProtKB-SubCell"/>
</dbReference>
<keyword evidence="5" id="KW-0997">Cell inner membrane</keyword>
<evidence type="ECO:0000256" key="2">
    <source>
        <dbReference type="ARBA" id="ARBA00021549"/>
    </source>
</evidence>
<evidence type="ECO:0000313" key="12">
    <source>
        <dbReference type="EMBL" id="NWB97808.1"/>
    </source>
</evidence>
<accession>A0A7Y7XDC8</accession>
<keyword evidence="7" id="KW-1133">Transmembrane helix</keyword>
<evidence type="ECO:0000256" key="3">
    <source>
        <dbReference type="ARBA" id="ARBA00022475"/>
    </source>
</evidence>